<evidence type="ECO:0000313" key="2">
    <source>
        <dbReference type="Proteomes" id="UP001417504"/>
    </source>
</evidence>
<gene>
    <name evidence="1" type="ORF">Sjap_011194</name>
</gene>
<reference evidence="1 2" key="1">
    <citation type="submission" date="2024-01" db="EMBL/GenBank/DDBJ databases">
        <title>Genome assemblies of Stephania.</title>
        <authorList>
            <person name="Yang L."/>
        </authorList>
    </citation>
    <scope>NUCLEOTIDE SEQUENCE [LARGE SCALE GENOMIC DNA]</scope>
    <source>
        <strain evidence="1">QJT</strain>
        <tissue evidence="1">Leaf</tissue>
    </source>
</reference>
<comment type="caution">
    <text evidence="1">The sequence shown here is derived from an EMBL/GenBank/DDBJ whole genome shotgun (WGS) entry which is preliminary data.</text>
</comment>
<dbReference type="Proteomes" id="UP001417504">
    <property type="component" value="Unassembled WGS sequence"/>
</dbReference>
<keyword evidence="2" id="KW-1185">Reference proteome</keyword>
<name>A0AAP0JAN5_9MAGN</name>
<sequence length="59" mass="6520">MLGRAGQVRLCSRRPNASWCDVLSAQTPKTVFDGNDDVDFISCVGPIILCTSYMYKCLC</sequence>
<accession>A0AAP0JAN5</accession>
<evidence type="ECO:0000313" key="1">
    <source>
        <dbReference type="EMBL" id="KAK9130707.1"/>
    </source>
</evidence>
<proteinExistence type="predicted"/>
<organism evidence="1 2">
    <name type="scientific">Stephania japonica</name>
    <dbReference type="NCBI Taxonomy" id="461633"/>
    <lineage>
        <taxon>Eukaryota</taxon>
        <taxon>Viridiplantae</taxon>
        <taxon>Streptophyta</taxon>
        <taxon>Embryophyta</taxon>
        <taxon>Tracheophyta</taxon>
        <taxon>Spermatophyta</taxon>
        <taxon>Magnoliopsida</taxon>
        <taxon>Ranunculales</taxon>
        <taxon>Menispermaceae</taxon>
        <taxon>Menispermoideae</taxon>
        <taxon>Cissampelideae</taxon>
        <taxon>Stephania</taxon>
    </lineage>
</organism>
<dbReference type="EMBL" id="JBBNAE010000004">
    <property type="protein sequence ID" value="KAK9130707.1"/>
    <property type="molecule type" value="Genomic_DNA"/>
</dbReference>
<dbReference type="AlphaFoldDB" id="A0AAP0JAN5"/>
<protein>
    <submittedName>
        <fullName evidence="1">Uncharacterized protein</fullName>
    </submittedName>
</protein>